<dbReference type="GO" id="GO:0019563">
    <property type="term" value="P:glycerol catabolic process"/>
    <property type="evidence" value="ECO:0007669"/>
    <property type="project" value="TreeGrafter"/>
</dbReference>
<dbReference type="PANTHER" id="PTHR21139">
    <property type="entry name" value="TRIOSEPHOSPHATE ISOMERASE"/>
    <property type="match status" value="1"/>
</dbReference>
<comment type="catalytic activity">
    <reaction evidence="3">
        <text>D-glyceraldehyde 3-phosphate = dihydroxyacetone phosphate</text>
        <dbReference type="Rhea" id="RHEA:18585"/>
        <dbReference type="ChEBI" id="CHEBI:57642"/>
        <dbReference type="ChEBI" id="CHEBI:59776"/>
        <dbReference type="EC" id="5.3.1.1"/>
    </reaction>
</comment>
<dbReference type="InterPro" id="IPR000652">
    <property type="entry name" value="Triosephosphate_isomerase"/>
</dbReference>
<protein>
    <recommendedName>
        <fullName evidence="3">Triosephosphate isomerase</fullName>
        <ecNumber evidence="3">5.3.1.1</ecNumber>
    </recommendedName>
</protein>
<dbReference type="AlphaFoldDB" id="A0A0G0RT73"/>
<evidence type="ECO:0000256" key="2">
    <source>
        <dbReference type="ARBA" id="ARBA00023235"/>
    </source>
</evidence>
<dbReference type="PROSITE" id="PS51440">
    <property type="entry name" value="TIM_2"/>
    <property type="match status" value="1"/>
</dbReference>
<comment type="subcellular location">
    <subcellularLocation>
        <location evidence="3">Cytoplasm</location>
    </subcellularLocation>
</comment>
<proteinExistence type="inferred from homology"/>
<dbReference type="GO" id="GO:0006096">
    <property type="term" value="P:glycolytic process"/>
    <property type="evidence" value="ECO:0007669"/>
    <property type="project" value="UniProtKB-UniRule"/>
</dbReference>
<dbReference type="GO" id="GO:0046166">
    <property type="term" value="P:glyceraldehyde-3-phosphate biosynthetic process"/>
    <property type="evidence" value="ECO:0007669"/>
    <property type="project" value="TreeGrafter"/>
</dbReference>
<dbReference type="UniPathway" id="UPA00138"/>
<dbReference type="PATRIC" id="fig|1618406.3.peg.67"/>
<dbReference type="Proteomes" id="UP000034489">
    <property type="component" value="Unassembled WGS sequence"/>
</dbReference>
<evidence type="ECO:0000313" key="4">
    <source>
        <dbReference type="EMBL" id="KKR55723.1"/>
    </source>
</evidence>
<comment type="similarity">
    <text evidence="1 3">Belongs to the triosephosphate isomerase family.</text>
</comment>
<dbReference type="CDD" id="cd00311">
    <property type="entry name" value="TIM"/>
    <property type="match status" value="1"/>
</dbReference>
<dbReference type="PANTHER" id="PTHR21139:SF42">
    <property type="entry name" value="TRIOSEPHOSPHATE ISOMERASE"/>
    <property type="match status" value="1"/>
</dbReference>
<keyword evidence="3" id="KW-0312">Gluconeogenesis</keyword>
<comment type="pathway">
    <text evidence="3">Carbohydrate degradation; glycolysis; D-glyceraldehyde 3-phosphate from glycerone phosphate: step 1/1.</text>
</comment>
<dbReference type="Gene3D" id="3.20.20.70">
    <property type="entry name" value="Aldolase class I"/>
    <property type="match status" value="1"/>
</dbReference>
<evidence type="ECO:0000256" key="1">
    <source>
        <dbReference type="ARBA" id="ARBA00007422"/>
    </source>
</evidence>
<dbReference type="EC" id="5.3.1.1" evidence="3"/>
<dbReference type="SUPFAM" id="SSF51351">
    <property type="entry name" value="Triosephosphate isomerase (TIM)"/>
    <property type="match status" value="1"/>
</dbReference>
<dbReference type="NCBIfam" id="TIGR00419">
    <property type="entry name" value="tim"/>
    <property type="match status" value="1"/>
</dbReference>
<comment type="pathway">
    <text evidence="3">Carbohydrate biosynthesis; gluconeogenesis.</text>
</comment>
<keyword evidence="3" id="KW-0963">Cytoplasm</keyword>
<dbReference type="GO" id="GO:0006094">
    <property type="term" value="P:gluconeogenesis"/>
    <property type="evidence" value="ECO:0007669"/>
    <property type="project" value="UniProtKB-UniPathway"/>
</dbReference>
<dbReference type="GO" id="GO:0005829">
    <property type="term" value="C:cytosol"/>
    <property type="evidence" value="ECO:0007669"/>
    <property type="project" value="TreeGrafter"/>
</dbReference>
<evidence type="ECO:0000256" key="3">
    <source>
        <dbReference type="RuleBase" id="RU363013"/>
    </source>
</evidence>
<accession>A0A0G0RT73</accession>
<dbReference type="UniPathway" id="UPA00109">
    <property type="reaction ID" value="UER00189"/>
</dbReference>
<dbReference type="EMBL" id="LBYQ01000001">
    <property type="protein sequence ID" value="KKR55723.1"/>
    <property type="molecule type" value="Genomic_DNA"/>
</dbReference>
<organism evidence="4 5">
    <name type="scientific">Candidatus Curtissbacteria bacterium GW2011_GWA1_40_24</name>
    <dbReference type="NCBI Taxonomy" id="1618406"/>
    <lineage>
        <taxon>Bacteria</taxon>
        <taxon>Candidatus Curtissiibacteriota</taxon>
    </lineage>
</organism>
<keyword evidence="2 3" id="KW-0413">Isomerase</keyword>
<name>A0A0G0RT73_9BACT</name>
<sequence>MRKLIVFNWKSNPHSAAAAIKLARAVEEAISDKNAPKVVIAPPFTFLEDVGKVIKKAKLGGQDAFWKDVGPYTGEISWHQEKHLKVKYVIIGHSERRKFLGETDEMINKKVLAALKAGLKVILCVGEPLAIRKKGKKAIENFIKKQLEKDLRGLSIVKGQMSNVIVAYEPIWAIGAGQADTPRDAVEIMSFIRRILNSKFKIQNLKLLYGGSISGKNISNFIKYREIDGFLVGQASLKSAEIKKIVGV</sequence>
<dbReference type="InterPro" id="IPR035990">
    <property type="entry name" value="TIM_sf"/>
</dbReference>
<evidence type="ECO:0000313" key="5">
    <source>
        <dbReference type="Proteomes" id="UP000034489"/>
    </source>
</evidence>
<keyword evidence="3" id="KW-0324">Glycolysis</keyword>
<gene>
    <name evidence="4" type="ORF">UT92_C0001G0066</name>
</gene>
<dbReference type="Pfam" id="PF00121">
    <property type="entry name" value="TIM"/>
    <property type="match status" value="1"/>
</dbReference>
<comment type="caution">
    <text evidence="4">The sequence shown here is derived from an EMBL/GenBank/DDBJ whole genome shotgun (WGS) entry which is preliminary data.</text>
</comment>
<dbReference type="GO" id="GO:0004807">
    <property type="term" value="F:triose-phosphate isomerase activity"/>
    <property type="evidence" value="ECO:0007669"/>
    <property type="project" value="UniProtKB-UniRule"/>
</dbReference>
<comment type="subunit">
    <text evidence="3">Homodimer.</text>
</comment>
<dbReference type="InterPro" id="IPR013785">
    <property type="entry name" value="Aldolase_TIM"/>
</dbReference>
<reference evidence="4 5" key="1">
    <citation type="journal article" date="2015" name="Nature">
        <title>rRNA introns, odd ribosomes, and small enigmatic genomes across a large radiation of phyla.</title>
        <authorList>
            <person name="Brown C.T."/>
            <person name="Hug L.A."/>
            <person name="Thomas B.C."/>
            <person name="Sharon I."/>
            <person name="Castelle C.J."/>
            <person name="Singh A."/>
            <person name="Wilkins M.J."/>
            <person name="Williams K.H."/>
            <person name="Banfield J.F."/>
        </authorList>
    </citation>
    <scope>NUCLEOTIDE SEQUENCE [LARGE SCALE GENOMIC DNA]</scope>
</reference>